<dbReference type="Gene3D" id="1.10.1200.10">
    <property type="entry name" value="ACP-like"/>
    <property type="match status" value="1"/>
</dbReference>
<dbReference type="SUPFAM" id="SSF47336">
    <property type="entry name" value="ACP-like"/>
    <property type="match status" value="1"/>
</dbReference>
<dbReference type="SUPFAM" id="SSF56801">
    <property type="entry name" value="Acetyl-CoA synthetase-like"/>
    <property type="match status" value="1"/>
</dbReference>
<dbReference type="InterPro" id="IPR036736">
    <property type="entry name" value="ACP-like_sf"/>
</dbReference>
<dbReference type="InterPro" id="IPR020845">
    <property type="entry name" value="AMP-binding_CS"/>
</dbReference>
<gene>
    <name evidence="4" type="ORF">WS71_11945</name>
</gene>
<dbReference type="SMART" id="SM00823">
    <property type="entry name" value="PKS_PP"/>
    <property type="match status" value="1"/>
</dbReference>
<dbReference type="Gene3D" id="2.30.38.10">
    <property type="entry name" value="Luciferase, Domain 3"/>
    <property type="match status" value="1"/>
</dbReference>
<protein>
    <recommendedName>
        <fullName evidence="3">Carrier domain-containing protein</fullName>
    </recommendedName>
</protein>
<keyword evidence="1" id="KW-0596">Phosphopantetheine</keyword>
<dbReference type="NCBIfam" id="TIGR01733">
    <property type="entry name" value="AA-adenyl-dom"/>
    <property type="match status" value="1"/>
</dbReference>
<proteinExistence type="predicted"/>
<dbReference type="SUPFAM" id="SSF53474">
    <property type="entry name" value="alpha/beta-Hydrolases"/>
    <property type="match status" value="1"/>
</dbReference>
<dbReference type="Proteomes" id="UP000067711">
    <property type="component" value="Chromosome 2"/>
</dbReference>
<dbReference type="PANTHER" id="PTHR45527:SF1">
    <property type="entry name" value="FATTY ACID SYNTHASE"/>
    <property type="match status" value="1"/>
</dbReference>
<dbReference type="PANTHER" id="PTHR45527">
    <property type="entry name" value="NONRIBOSOMAL PEPTIDE SYNTHETASE"/>
    <property type="match status" value="1"/>
</dbReference>
<dbReference type="CDD" id="cd05930">
    <property type="entry name" value="A_NRPS"/>
    <property type="match status" value="1"/>
</dbReference>
<keyword evidence="2" id="KW-0597">Phosphoprotein</keyword>
<dbReference type="Pfam" id="PF00501">
    <property type="entry name" value="AMP-binding"/>
    <property type="match status" value="1"/>
</dbReference>
<dbReference type="GO" id="GO:0044550">
    <property type="term" value="P:secondary metabolite biosynthetic process"/>
    <property type="evidence" value="ECO:0007669"/>
    <property type="project" value="TreeGrafter"/>
</dbReference>
<dbReference type="InterPro" id="IPR000873">
    <property type="entry name" value="AMP-dep_synth/lig_dom"/>
</dbReference>
<dbReference type="GO" id="GO:0043041">
    <property type="term" value="P:amino acid activation for nonribosomal peptide biosynthetic process"/>
    <property type="evidence" value="ECO:0007669"/>
    <property type="project" value="TreeGrafter"/>
</dbReference>
<dbReference type="Pfam" id="PF00550">
    <property type="entry name" value="PP-binding"/>
    <property type="match status" value="1"/>
</dbReference>
<dbReference type="Gene3D" id="3.30.300.30">
    <property type="match status" value="1"/>
</dbReference>
<dbReference type="InterPro" id="IPR025110">
    <property type="entry name" value="AMP-bd_C"/>
</dbReference>
<organism evidence="4 5">
    <name type="scientific">Burkholderia mayonis</name>
    <dbReference type="NCBI Taxonomy" id="1385591"/>
    <lineage>
        <taxon>Bacteria</taxon>
        <taxon>Pseudomonadati</taxon>
        <taxon>Pseudomonadota</taxon>
        <taxon>Betaproteobacteria</taxon>
        <taxon>Burkholderiales</taxon>
        <taxon>Burkholderiaceae</taxon>
        <taxon>Burkholderia</taxon>
        <taxon>pseudomallei group</taxon>
    </lineage>
</organism>
<dbReference type="GO" id="GO:0031177">
    <property type="term" value="F:phosphopantetheine binding"/>
    <property type="evidence" value="ECO:0007669"/>
    <property type="project" value="InterPro"/>
</dbReference>
<evidence type="ECO:0000256" key="1">
    <source>
        <dbReference type="ARBA" id="ARBA00022450"/>
    </source>
</evidence>
<dbReference type="PROSITE" id="PS00012">
    <property type="entry name" value="PHOSPHOPANTETHEINE"/>
    <property type="match status" value="1"/>
</dbReference>
<evidence type="ECO:0000256" key="2">
    <source>
        <dbReference type="ARBA" id="ARBA00022553"/>
    </source>
</evidence>
<dbReference type="GO" id="GO:0005737">
    <property type="term" value="C:cytoplasm"/>
    <property type="evidence" value="ECO:0007669"/>
    <property type="project" value="TreeGrafter"/>
</dbReference>
<dbReference type="Pfam" id="PF00975">
    <property type="entry name" value="Thioesterase"/>
    <property type="match status" value="1"/>
</dbReference>
<reference evidence="4 5" key="1">
    <citation type="submission" date="2015-12" db="EMBL/GenBank/DDBJ databases">
        <title>Diversity of Burkholderia near neighbor genomes.</title>
        <authorList>
            <person name="Sahl J."/>
            <person name="Wagner D."/>
            <person name="Keim P."/>
        </authorList>
    </citation>
    <scope>NUCLEOTIDE SEQUENCE [LARGE SCALE GENOMIC DNA]</scope>
    <source>
        <strain evidence="4 5">BDU8</strain>
    </source>
</reference>
<dbReference type="InterPro" id="IPR006162">
    <property type="entry name" value="Ppantetheine_attach_site"/>
</dbReference>
<dbReference type="InterPro" id="IPR010071">
    <property type="entry name" value="AA_adenyl_dom"/>
</dbReference>
<dbReference type="InterPro" id="IPR020806">
    <property type="entry name" value="PKS_PP-bd"/>
</dbReference>
<dbReference type="PROSITE" id="PS50075">
    <property type="entry name" value="CARRIER"/>
    <property type="match status" value="1"/>
</dbReference>
<sequence>MQRTPDLIVGLLGILEAHAAYVPLDPQLPEARLRMLLDDSRLSLVLTHEPTAERVERIAPRAGVLLSECEAAGGDEPDTEYADEAMPPAGLAYVIYTSGSTGRPKGVSITRGGLLHLARAQIVAFGIVAESRVCQFASIGFDASVSEMFTSLLSGACLVMAEDVQEPERLMRWLETEAVSHATLPPALLQLLPGDGLPVLGTLVSAGERCSWEIVRSWSAGRRLINAYGPTEVTVCASWGEVAEWSSPWARVPIGEALEGAELYVLDDGMMPVVRGGSGELYVGGAGLARGYLGRSGASAERFVPHPWREGARLYRTGDRVRERPDGWLEYLGRRDEQVKIRGVRVEPGELEATLAGLSGVSAAAVVVVGTAEGSALDAYVVGEAEPAWLRQQLRERLPGYLQPREVHRLEALPRTANGKVDRRRLEPVEIGPAEAKGGPASEIEAQLCRCMEAVLGRGAVGVEDSFFDLGGNSLSAVRLTTAIREQLKLQIQVRDVFMFPSPAMLAKRVEDGGDLPAGALVPLNHGARDGGGRVYCAHTLSGEVGIYRRLASGLACRVHGLRDEGDTVAPEQETLEARGRAFARTILNEGRGDGPTVILGWSFGACVALETARALRQAGAPAELVLIEPAALDAVTSGNTEQAVLTLFMHEWQSAFDSAAQRDLPTAPSTLEELYRLALDHGVLPGTIQLSTLREHFSRFRRNLNALWHYRPLDYDGPGRVIWSENAENANHRSVWNTILANVKHEIAPGTHRSVMTNPGLARIESLVRKCLISPIDGQSSFNAIAKDFNLPN</sequence>
<evidence type="ECO:0000313" key="5">
    <source>
        <dbReference type="Proteomes" id="UP000067711"/>
    </source>
</evidence>
<name>A0A1B4FW87_9BURK</name>
<evidence type="ECO:0000259" key="3">
    <source>
        <dbReference type="PROSITE" id="PS50075"/>
    </source>
</evidence>
<dbReference type="Gene3D" id="3.40.50.980">
    <property type="match status" value="2"/>
</dbReference>
<dbReference type="EMBL" id="CP013388">
    <property type="protein sequence ID" value="AOJ07929.1"/>
    <property type="molecule type" value="Genomic_DNA"/>
</dbReference>
<dbReference type="PROSITE" id="PS00455">
    <property type="entry name" value="AMP_BINDING"/>
    <property type="match status" value="1"/>
</dbReference>
<dbReference type="Gene3D" id="3.40.50.1820">
    <property type="entry name" value="alpha/beta hydrolase"/>
    <property type="match status" value="1"/>
</dbReference>
<accession>A0A1B4FW87</accession>
<dbReference type="InterPro" id="IPR001031">
    <property type="entry name" value="Thioesterase"/>
</dbReference>
<feature type="domain" description="Carrier" evidence="3">
    <location>
        <begin position="439"/>
        <end position="514"/>
    </location>
</feature>
<dbReference type="AlphaFoldDB" id="A0A1B4FW87"/>
<dbReference type="InterPro" id="IPR009081">
    <property type="entry name" value="PP-bd_ACP"/>
</dbReference>
<evidence type="ECO:0000313" key="4">
    <source>
        <dbReference type="EMBL" id="AOJ07929.1"/>
    </source>
</evidence>
<dbReference type="InterPro" id="IPR029058">
    <property type="entry name" value="AB_hydrolase_fold"/>
</dbReference>
<dbReference type="Pfam" id="PF13193">
    <property type="entry name" value="AMP-binding_C"/>
    <property type="match status" value="1"/>
</dbReference>
<dbReference type="InterPro" id="IPR045851">
    <property type="entry name" value="AMP-bd_C_sf"/>
</dbReference>